<evidence type="ECO:0000313" key="1">
    <source>
        <dbReference type="EMBL" id="MBM3330703.1"/>
    </source>
</evidence>
<dbReference type="Proteomes" id="UP000779900">
    <property type="component" value="Unassembled WGS sequence"/>
</dbReference>
<comment type="caution">
    <text evidence="1">The sequence shown here is derived from an EMBL/GenBank/DDBJ whole genome shotgun (WGS) entry which is preliminary data.</text>
</comment>
<sequence length="136" mass="15506">MPRTASEVAEHDQLVLMMAMFFQKRGYSDIRADIPGWTTPSEVHWQNQPDQRYYPDLTCRDNAGVFVVLEAESCATLGDEHTHEQFRIFRAYADTNGGRFETVIPSKCGDQDARTLLASHTQRWGIKVDNVWTPSA</sequence>
<reference evidence="1" key="1">
    <citation type="submission" date="2019-03" db="EMBL/GenBank/DDBJ databases">
        <title>Lake Tanganyika Metagenome-Assembled Genomes (MAGs).</title>
        <authorList>
            <person name="Tran P."/>
        </authorList>
    </citation>
    <scope>NUCLEOTIDE SEQUENCE</scope>
    <source>
        <strain evidence="1">K_DeepCast_150m_m2_040</strain>
    </source>
</reference>
<name>A0A938BT91_UNCW3</name>
<proteinExistence type="predicted"/>
<gene>
    <name evidence="1" type="ORF">FJY68_02485</name>
</gene>
<accession>A0A938BT91</accession>
<organism evidence="1 2">
    <name type="scientific">candidate division WOR-3 bacterium</name>
    <dbReference type="NCBI Taxonomy" id="2052148"/>
    <lineage>
        <taxon>Bacteria</taxon>
        <taxon>Bacteria division WOR-3</taxon>
    </lineage>
</organism>
<dbReference type="EMBL" id="VGIR01000008">
    <property type="protein sequence ID" value="MBM3330703.1"/>
    <property type="molecule type" value="Genomic_DNA"/>
</dbReference>
<dbReference type="AlphaFoldDB" id="A0A938BT91"/>
<evidence type="ECO:0000313" key="2">
    <source>
        <dbReference type="Proteomes" id="UP000779900"/>
    </source>
</evidence>
<protein>
    <submittedName>
        <fullName evidence="1">Uncharacterized protein</fullName>
    </submittedName>
</protein>